<feature type="non-terminal residue" evidence="4">
    <location>
        <position position="349"/>
    </location>
</feature>
<dbReference type="Pfam" id="PF22725">
    <property type="entry name" value="GFO_IDH_MocA_C3"/>
    <property type="match status" value="1"/>
</dbReference>
<dbReference type="SUPFAM" id="SSF51735">
    <property type="entry name" value="NAD(P)-binding Rossmann-fold domains"/>
    <property type="match status" value="1"/>
</dbReference>
<dbReference type="SUPFAM" id="SSF55347">
    <property type="entry name" value="Glyceraldehyde-3-phosphate dehydrogenase-like, C-terminal domain"/>
    <property type="match status" value="1"/>
</dbReference>
<dbReference type="InterPro" id="IPR050463">
    <property type="entry name" value="Gfo/Idh/MocA_oxidrdct_glycsds"/>
</dbReference>
<organism evidence="4 5">
    <name type="scientific">Micromonospora fluostatini</name>
    <dbReference type="NCBI Taxonomy" id="1629071"/>
    <lineage>
        <taxon>Bacteria</taxon>
        <taxon>Bacillati</taxon>
        <taxon>Actinomycetota</taxon>
        <taxon>Actinomycetes</taxon>
        <taxon>Micromonosporales</taxon>
        <taxon>Micromonosporaceae</taxon>
        <taxon>Micromonospora</taxon>
    </lineage>
</organism>
<protein>
    <submittedName>
        <fullName evidence="4">Gfo/Idh/MocA family oxidoreductase</fullName>
    </submittedName>
</protein>
<keyword evidence="1" id="KW-0560">Oxidoreductase</keyword>
<evidence type="ECO:0000259" key="2">
    <source>
        <dbReference type="Pfam" id="PF01408"/>
    </source>
</evidence>
<dbReference type="InterPro" id="IPR055170">
    <property type="entry name" value="GFO_IDH_MocA-like_dom"/>
</dbReference>
<accession>A0ABY2DCD6</accession>
<reference evidence="4 5" key="1">
    <citation type="submission" date="2019-02" db="EMBL/GenBank/DDBJ databases">
        <title>Draft genome sequences of novel Actinobacteria.</title>
        <authorList>
            <person name="Sahin N."/>
            <person name="Ay H."/>
            <person name="Saygin H."/>
        </authorList>
    </citation>
    <scope>NUCLEOTIDE SEQUENCE [LARGE SCALE GENOMIC DNA]</scope>
    <source>
        <strain evidence="4 5">JCM 30529</strain>
    </source>
</reference>
<evidence type="ECO:0000313" key="4">
    <source>
        <dbReference type="EMBL" id="TDB83116.1"/>
    </source>
</evidence>
<dbReference type="Gene3D" id="3.40.50.720">
    <property type="entry name" value="NAD(P)-binding Rossmann-like Domain"/>
    <property type="match status" value="1"/>
</dbReference>
<dbReference type="PANTHER" id="PTHR43818:SF11">
    <property type="entry name" value="BCDNA.GH03377"/>
    <property type="match status" value="1"/>
</dbReference>
<dbReference type="Proteomes" id="UP000295626">
    <property type="component" value="Unassembled WGS sequence"/>
</dbReference>
<feature type="non-terminal residue" evidence="4">
    <location>
        <position position="1"/>
    </location>
</feature>
<feature type="domain" description="Gfo/Idh/MocA-like oxidoreductase N-terminal" evidence="2">
    <location>
        <begin position="16"/>
        <end position="90"/>
    </location>
</feature>
<evidence type="ECO:0000259" key="3">
    <source>
        <dbReference type="Pfam" id="PF22725"/>
    </source>
</evidence>
<keyword evidence="5" id="KW-1185">Reference proteome</keyword>
<comment type="caution">
    <text evidence="4">The sequence shown here is derived from an EMBL/GenBank/DDBJ whole genome shotgun (WGS) entry which is preliminary data.</text>
</comment>
<sequence>VANRRPVAPEADAPLDGVAVFDDYRRLLRESDAEIVVVCTPPHTHLPIARAVVESGRDLLLEKPPVVSPDEYAVLAATLARTGVACQVNFQSLASPALARLGAAAARGALGTPALVSVAGAWWRPDAYYRRSSWAGRREVDGVATADGALGNQFAHAVMQCLAVAERVGGPYRIDLVELERYRTRDIEVEDTACLRLTLSTGVRILVAVSVCAADFVYGDLAVHGDRGTARLEFPTDRLKLPGDSEFRTVTGRVTMLENLVAHRRDRTVPLLAPLPVTAPVVDLLGVLHAAPEPVLVPRRHLSPHPDGDGQVLTGVVDAIRAAVAAGALFSELGVAWARPAYRVTPGPA</sequence>
<dbReference type="InterPro" id="IPR000683">
    <property type="entry name" value="Gfo/Idh/MocA-like_OxRdtase_N"/>
</dbReference>
<evidence type="ECO:0000256" key="1">
    <source>
        <dbReference type="ARBA" id="ARBA00023002"/>
    </source>
</evidence>
<feature type="domain" description="GFO/IDH/MocA-like oxidoreductase" evidence="3">
    <location>
        <begin position="102"/>
        <end position="230"/>
    </location>
</feature>
<dbReference type="Gene3D" id="3.30.360.10">
    <property type="entry name" value="Dihydrodipicolinate Reductase, domain 2"/>
    <property type="match status" value="1"/>
</dbReference>
<dbReference type="EMBL" id="SMKE01000957">
    <property type="protein sequence ID" value="TDB83116.1"/>
    <property type="molecule type" value="Genomic_DNA"/>
</dbReference>
<proteinExistence type="predicted"/>
<gene>
    <name evidence="4" type="ORF">E1091_18435</name>
</gene>
<evidence type="ECO:0000313" key="5">
    <source>
        <dbReference type="Proteomes" id="UP000295626"/>
    </source>
</evidence>
<dbReference type="PANTHER" id="PTHR43818">
    <property type="entry name" value="BCDNA.GH03377"/>
    <property type="match status" value="1"/>
</dbReference>
<name>A0ABY2DCD6_9ACTN</name>
<dbReference type="InterPro" id="IPR036291">
    <property type="entry name" value="NAD(P)-bd_dom_sf"/>
</dbReference>
<dbReference type="Pfam" id="PF01408">
    <property type="entry name" value="GFO_IDH_MocA"/>
    <property type="match status" value="1"/>
</dbReference>